<dbReference type="InterPro" id="IPR001647">
    <property type="entry name" value="HTH_TetR"/>
</dbReference>
<evidence type="ECO:0000259" key="5">
    <source>
        <dbReference type="PROSITE" id="PS50977"/>
    </source>
</evidence>
<evidence type="ECO:0000256" key="3">
    <source>
        <dbReference type="ARBA" id="ARBA00023163"/>
    </source>
</evidence>
<keyword evidence="7" id="KW-1185">Reference proteome</keyword>
<feature type="domain" description="HTH tetR-type" evidence="5">
    <location>
        <begin position="5"/>
        <end position="65"/>
    </location>
</feature>
<dbReference type="SUPFAM" id="SSF46689">
    <property type="entry name" value="Homeodomain-like"/>
    <property type="match status" value="1"/>
</dbReference>
<keyword evidence="3" id="KW-0804">Transcription</keyword>
<dbReference type="EMBL" id="BFAG01000008">
    <property type="protein sequence ID" value="GBF06246.1"/>
    <property type="molecule type" value="Genomic_DNA"/>
</dbReference>
<proteinExistence type="predicted"/>
<dbReference type="PROSITE" id="PS50977">
    <property type="entry name" value="HTH_TETR_2"/>
    <property type="match status" value="1"/>
</dbReference>
<dbReference type="AlphaFoldDB" id="A0A2I9D6C0"/>
<evidence type="ECO:0000256" key="2">
    <source>
        <dbReference type="ARBA" id="ARBA00023125"/>
    </source>
</evidence>
<dbReference type="GO" id="GO:0003677">
    <property type="term" value="F:DNA binding"/>
    <property type="evidence" value="ECO:0007669"/>
    <property type="project" value="UniProtKB-UniRule"/>
</dbReference>
<dbReference type="Gene3D" id="1.10.357.10">
    <property type="entry name" value="Tetracycline Repressor, domain 2"/>
    <property type="match status" value="1"/>
</dbReference>
<evidence type="ECO:0000313" key="6">
    <source>
        <dbReference type="EMBL" id="GBF06246.1"/>
    </source>
</evidence>
<evidence type="ECO:0000313" key="7">
    <source>
        <dbReference type="Proteomes" id="UP000236569"/>
    </source>
</evidence>
<dbReference type="RefSeq" id="WP_103129634.1">
    <property type="nucleotide sequence ID" value="NZ_BFAG01000008.1"/>
</dbReference>
<organism evidence="6 7">
    <name type="scientific">Deinococcus aerius</name>
    <dbReference type="NCBI Taxonomy" id="200253"/>
    <lineage>
        <taxon>Bacteria</taxon>
        <taxon>Thermotogati</taxon>
        <taxon>Deinococcota</taxon>
        <taxon>Deinococci</taxon>
        <taxon>Deinococcales</taxon>
        <taxon>Deinococcaceae</taxon>
        <taxon>Deinococcus</taxon>
    </lineage>
</organism>
<evidence type="ECO:0000256" key="4">
    <source>
        <dbReference type="PROSITE-ProRule" id="PRU00335"/>
    </source>
</evidence>
<dbReference type="Pfam" id="PF16925">
    <property type="entry name" value="TetR_C_13"/>
    <property type="match status" value="1"/>
</dbReference>
<protein>
    <submittedName>
        <fullName evidence="6">TetR family transcriptional regulator</fullName>
    </submittedName>
</protein>
<dbReference type="PANTHER" id="PTHR47506">
    <property type="entry name" value="TRANSCRIPTIONAL REGULATORY PROTEIN"/>
    <property type="match status" value="1"/>
</dbReference>
<dbReference type="Proteomes" id="UP000236569">
    <property type="component" value="Unassembled WGS sequence"/>
</dbReference>
<dbReference type="PANTHER" id="PTHR47506:SF1">
    <property type="entry name" value="HTH-TYPE TRANSCRIPTIONAL REGULATOR YJDC"/>
    <property type="match status" value="1"/>
</dbReference>
<dbReference type="PRINTS" id="PR00455">
    <property type="entry name" value="HTHTETR"/>
</dbReference>
<dbReference type="Pfam" id="PF00440">
    <property type="entry name" value="TetR_N"/>
    <property type="match status" value="1"/>
</dbReference>
<comment type="caution">
    <text evidence="6">The sequence shown here is derived from an EMBL/GenBank/DDBJ whole genome shotgun (WGS) entry which is preliminary data.</text>
</comment>
<dbReference type="SUPFAM" id="SSF48498">
    <property type="entry name" value="Tetracyclin repressor-like, C-terminal domain"/>
    <property type="match status" value="1"/>
</dbReference>
<name>A0A2I9D6C0_9DEIO</name>
<keyword evidence="1" id="KW-0805">Transcription regulation</keyword>
<dbReference type="OrthoDB" id="9809772at2"/>
<sequence length="192" mass="21536">MPGQGDTLQQILDVAQELVQERGFNAVSYADISRRLGIRNASIHYHFPGKADLGVALVRRYRQRLERDLEAISQATDSAPERLDRYLTAYRTVVHEDGRICLCTVLAGDYNTLPEAMRQEVRAFFDLNEGWLTEVFARGRSQGELTFAGTPREAASAFLAALEGAMLLARSYQDVRRFEAIGRRAVEGVRAD</sequence>
<accession>A0A2I9D6C0</accession>
<evidence type="ECO:0000256" key="1">
    <source>
        <dbReference type="ARBA" id="ARBA00023015"/>
    </source>
</evidence>
<dbReference type="InterPro" id="IPR009057">
    <property type="entry name" value="Homeodomain-like_sf"/>
</dbReference>
<keyword evidence="2 4" id="KW-0238">DNA-binding</keyword>
<dbReference type="InterPro" id="IPR011075">
    <property type="entry name" value="TetR_C"/>
</dbReference>
<reference evidence="7" key="1">
    <citation type="submission" date="2018-01" db="EMBL/GenBank/DDBJ databases">
        <title>Draft Genome Sequence of the Radioresistant Bacterium Deinococcus aerius TR0125, Isolated from the Higher Atmosphere above Japan.</title>
        <authorList>
            <person name="Satoh K."/>
            <person name="Arai H."/>
            <person name="Sanzen T."/>
            <person name="Kawaguchi Y."/>
            <person name="Hayashi H."/>
            <person name="Yokobori S."/>
            <person name="Yamagishi A."/>
            <person name="Oono Y."/>
            <person name="Narumi I."/>
        </authorList>
    </citation>
    <scope>NUCLEOTIDE SEQUENCE [LARGE SCALE GENOMIC DNA]</scope>
    <source>
        <strain evidence="7">TR0125</strain>
    </source>
</reference>
<dbReference type="InterPro" id="IPR036271">
    <property type="entry name" value="Tet_transcr_reg_TetR-rel_C_sf"/>
</dbReference>
<gene>
    <name evidence="6" type="ORF">DAERI_080037</name>
</gene>
<feature type="DNA-binding region" description="H-T-H motif" evidence="4">
    <location>
        <begin position="28"/>
        <end position="47"/>
    </location>
</feature>